<dbReference type="InterPro" id="IPR007848">
    <property type="entry name" value="Small_mtfrase_dom"/>
</dbReference>
<dbReference type="GO" id="GO:0035657">
    <property type="term" value="C:eRF1 methyltransferase complex"/>
    <property type="evidence" value="ECO:0007669"/>
    <property type="project" value="TreeGrafter"/>
</dbReference>
<dbReference type="PANTHER" id="PTHR45875">
    <property type="entry name" value="METHYLTRANSFERASE N6AMT1"/>
    <property type="match status" value="1"/>
</dbReference>
<dbReference type="GO" id="GO:0102559">
    <property type="term" value="F:peptide chain release factor N(5)-glutamine methyltransferase activity"/>
    <property type="evidence" value="ECO:0007669"/>
    <property type="project" value="UniProtKB-EC"/>
</dbReference>
<dbReference type="NCBIfam" id="TIGR00537">
    <property type="entry name" value="hemK_rel_arch"/>
    <property type="match status" value="1"/>
</dbReference>
<protein>
    <submittedName>
        <fullName evidence="5">Release factor glutamine methyltransferase</fullName>
        <ecNumber evidence="5">2.1.1.297</ecNumber>
    </submittedName>
</protein>
<gene>
    <name evidence="5" type="primary">prmC_4</name>
    <name evidence="5" type="ORF">SDC9_07699</name>
</gene>
<dbReference type="Gene3D" id="3.40.50.150">
    <property type="entry name" value="Vaccinia Virus protein VP39"/>
    <property type="match status" value="1"/>
</dbReference>
<comment type="caution">
    <text evidence="5">The sequence shown here is derived from an EMBL/GenBank/DDBJ whole genome shotgun (WGS) entry which is preliminary data.</text>
</comment>
<dbReference type="NCBIfam" id="NF011529">
    <property type="entry name" value="PRK14968.1-3"/>
    <property type="match status" value="1"/>
</dbReference>
<evidence type="ECO:0000259" key="4">
    <source>
        <dbReference type="Pfam" id="PF05175"/>
    </source>
</evidence>
<dbReference type="SUPFAM" id="SSF53335">
    <property type="entry name" value="S-adenosyl-L-methionine-dependent methyltransferases"/>
    <property type="match status" value="1"/>
</dbReference>
<dbReference type="AlphaFoldDB" id="A0A644T5I4"/>
<dbReference type="Pfam" id="PF05175">
    <property type="entry name" value="MTS"/>
    <property type="match status" value="1"/>
</dbReference>
<evidence type="ECO:0000256" key="1">
    <source>
        <dbReference type="ARBA" id="ARBA00022603"/>
    </source>
</evidence>
<reference evidence="5" key="1">
    <citation type="submission" date="2019-08" db="EMBL/GenBank/DDBJ databases">
        <authorList>
            <person name="Kucharzyk K."/>
            <person name="Murdoch R.W."/>
            <person name="Higgins S."/>
            <person name="Loffler F."/>
        </authorList>
    </citation>
    <scope>NUCLEOTIDE SEQUENCE</scope>
</reference>
<feature type="domain" description="Methyltransferase small" evidence="4">
    <location>
        <begin position="21"/>
        <end position="188"/>
    </location>
</feature>
<name>A0A644T5I4_9ZZZZ</name>
<accession>A0A644T5I4</accession>
<evidence type="ECO:0000256" key="3">
    <source>
        <dbReference type="ARBA" id="ARBA00022691"/>
    </source>
</evidence>
<dbReference type="InterPro" id="IPR004557">
    <property type="entry name" value="PrmC-related"/>
</dbReference>
<dbReference type="PANTHER" id="PTHR45875:SF1">
    <property type="entry name" value="METHYLTRANSFERASE N6AMT1"/>
    <property type="match status" value="1"/>
</dbReference>
<proteinExistence type="predicted"/>
<dbReference type="GO" id="GO:0032259">
    <property type="term" value="P:methylation"/>
    <property type="evidence" value="ECO:0007669"/>
    <property type="project" value="UniProtKB-KW"/>
</dbReference>
<sequence length="201" mass="22683">MKVGEFNIETEDMVYEPSDDSFLLIDNLNIKTGEKVLEIGTGSGIVAMYASKIADEVLATDINFNAIELAERNLLANKIKNVKLLFGDLFEPIKADFESEQNFDVILFNTPYLPTDECEILEDNLNYAFDGGLDGRKIIDPFLDQVKNYLKKGGRIQMIQSSLSNIEQTLLKLEELGFLTEITASEKFFFEEIVLITGFLD</sequence>
<dbReference type="EC" id="2.1.1.297" evidence="5"/>
<keyword evidence="1 5" id="KW-0489">Methyltransferase</keyword>
<dbReference type="InterPro" id="IPR052190">
    <property type="entry name" value="Euk-Arch_PrmC-MTase"/>
</dbReference>
<organism evidence="5">
    <name type="scientific">bioreactor metagenome</name>
    <dbReference type="NCBI Taxonomy" id="1076179"/>
    <lineage>
        <taxon>unclassified sequences</taxon>
        <taxon>metagenomes</taxon>
        <taxon>ecological metagenomes</taxon>
    </lineage>
</organism>
<evidence type="ECO:0000313" key="5">
    <source>
        <dbReference type="EMBL" id="MPL62100.1"/>
    </source>
</evidence>
<keyword evidence="3" id="KW-0949">S-adenosyl-L-methionine</keyword>
<evidence type="ECO:0000256" key="2">
    <source>
        <dbReference type="ARBA" id="ARBA00022679"/>
    </source>
</evidence>
<dbReference type="InterPro" id="IPR029063">
    <property type="entry name" value="SAM-dependent_MTases_sf"/>
</dbReference>
<dbReference type="EMBL" id="VSSQ01000016">
    <property type="protein sequence ID" value="MPL62100.1"/>
    <property type="molecule type" value="Genomic_DNA"/>
</dbReference>
<keyword evidence="2 5" id="KW-0808">Transferase</keyword>
<dbReference type="CDD" id="cd02440">
    <property type="entry name" value="AdoMet_MTases"/>
    <property type="match status" value="1"/>
</dbReference>